<dbReference type="EC" id="2.7.7.77" evidence="8"/>
<feature type="binding site" evidence="8">
    <location>
        <position position="26"/>
    </location>
    <ligand>
        <name>GTP</name>
        <dbReference type="ChEBI" id="CHEBI:37565"/>
    </ligand>
</feature>
<keyword evidence="10" id="KW-0548">Nucleotidyltransferase</keyword>
<dbReference type="InterPro" id="IPR013482">
    <property type="entry name" value="Molybde_CF_guanTrfase"/>
</dbReference>
<comment type="caution">
    <text evidence="8">Lacks conserved residue(s) required for the propagation of feature annotation.</text>
</comment>
<evidence type="ECO:0000256" key="1">
    <source>
        <dbReference type="ARBA" id="ARBA00022490"/>
    </source>
</evidence>
<dbReference type="InterPro" id="IPR029044">
    <property type="entry name" value="Nucleotide-diphossugar_trans"/>
</dbReference>
<dbReference type="Proteomes" id="UP001168380">
    <property type="component" value="Unassembled WGS sequence"/>
</dbReference>
<dbReference type="Gene3D" id="3.90.550.10">
    <property type="entry name" value="Spore Coat Polysaccharide Biosynthesis Protein SpsA, Chain A"/>
    <property type="match status" value="1"/>
</dbReference>
<protein>
    <recommendedName>
        <fullName evidence="8">Molybdenum cofactor guanylyltransferase</fullName>
        <shortName evidence="8">MoCo guanylyltransferase</shortName>
        <ecNumber evidence="8">2.7.7.77</ecNumber>
    </recommendedName>
    <alternativeName>
        <fullName evidence="8">GTP:molybdopterin guanylyltransferase</fullName>
    </alternativeName>
    <alternativeName>
        <fullName evidence="8">Mo-MPT guanylyltransferase</fullName>
    </alternativeName>
    <alternativeName>
        <fullName evidence="8">Molybdopterin guanylyltransferase</fullName>
    </alternativeName>
    <alternativeName>
        <fullName evidence="8">Molybdopterin-guanine dinucleotide synthase</fullName>
        <shortName evidence="8">MGD synthase</shortName>
    </alternativeName>
</protein>
<comment type="subcellular location">
    <subcellularLocation>
        <location evidence="8">Cytoplasm</location>
    </subcellularLocation>
</comment>
<dbReference type="GO" id="GO:0061603">
    <property type="term" value="F:molybdenum cofactor guanylyltransferase activity"/>
    <property type="evidence" value="ECO:0007669"/>
    <property type="project" value="UniProtKB-EC"/>
</dbReference>
<comment type="catalytic activity">
    <reaction evidence="8">
        <text>Mo-molybdopterin + GTP + H(+) = Mo-molybdopterin guanine dinucleotide + diphosphate</text>
        <dbReference type="Rhea" id="RHEA:34243"/>
        <dbReference type="ChEBI" id="CHEBI:15378"/>
        <dbReference type="ChEBI" id="CHEBI:33019"/>
        <dbReference type="ChEBI" id="CHEBI:37565"/>
        <dbReference type="ChEBI" id="CHEBI:71302"/>
        <dbReference type="ChEBI" id="CHEBI:71310"/>
        <dbReference type="EC" id="2.7.7.77"/>
    </reaction>
</comment>
<evidence type="ECO:0000256" key="5">
    <source>
        <dbReference type="ARBA" id="ARBA00022842"/>
    </source>
</evidence>
<keyword evidence="6 8" id="KW-0342">GTP-binding</keyword>
<name>A0ABT8THF1_9GAMM</name>
<evidence type="ECO:0000259" key="9">
    <source>
        <dbReference type="Pfam" id="PF12804"/>
    </source>
</evidence>
<evidence type="ECO:0000256" key="6">
    <source>
        <dbReference type="ARBA" id="ARBA00023134"/>
    </source>
</evidence>
<comment type="domain">
    <text evidence="8">The N-terminal domain determines nucleotide recognition and specific binding, while the C-terminal domain determines the specific binding to the target protein.</text>
</comment>
<dbReference type="PANTHER" id="PTHR19136:SF81">
    <property type="entry name" value="MOLYBDENUM COFACTOR GUANYLYLTRANSFERASE"/>
    <property type="match status" value="1"/>
</dbReference>
<dbReference type="SUPFAM" id="SSF53448">
    <property type="entry name" value="Nucleotide-diphospho-sugar transferases"/>
    <property type="match status" value="1"/>
</dbReference>
<dbReference type="EMBL" id="JAULRT010000059">
    <property type="protein sequence ID" value="MDO3382929.1"/>
    <property type="molecule type" value="Genomic_DNA"/>
</dbReference>
<evidence type="ECO:0000313" key="11">
    <source>
        <dbReference type="Proteomes" id="UP001168380"/>
    </source>
</evidence>
<feature type="binding site" evidence="8">
    <location>
        <position position="107"/>
    </location>
    <ligand>
        <name>GTP</name>
        <dbReference type="ChEBI" id="CHEBI:37565"/>
    </ligand>
</feature>
<feature type="binding site" evidence="8">
    <location>
        <position position="107"/>
    </location>
    <ligand>
        <name>Mg(2+)</name>
        <dbReference type="ChEBI" id="CHEBI:18420"/>
    </ligand>
</feature>
<keyword evidence="11" id="KW-1185">Reference proteome</keyword>
<reference evidence="10" key="1">
    <citation type="submission" date="2023-07" db="EMBL/GenBank/DDBJ databases">
        <title>Gilvimarinus algae sp. nov., isolated from the surface of Kelp.</title>
        <authorList>
            <person name="Sun Y.Y."/>
            <person name="Gong Y."/>
            <person name="Du Z.J."/>
        </authorList>
    </citation>
    <scope>NUCLEOTIDE SEQUENCE</scope>
    <source>
        <strain evidence="10">SDUM040014</strain>
    </source>
</reference>
<evidence type="ECO:0000256" key="7">
    <source>
        <dbReference type="ARBA" id="ARBA00023150"/>
    </source>
</evidence>
<evidence type="ECO:0000256" key="3">
    <source>
        <dbReference type="ARBA" id="ARBA00022723"/>
    </source>
</evidence>
<feature type="binding site" evidence="8">
    <location>
        <begin position="13"/>
        <end position="15"/>
    </location>
    <ligand>
        <name>GTP</name>
        <dbReference type="ChEBI" id="CHEBI:37565"/>
    </ligand>
</feature>
<dbReference type="NCBIfam" id="TIGR02665">
    <property type="entry name" value="molyb_mobA"/>
    <property type="match status" value="1"/>
</dbReference>
<keyword evidence="1 8" id="KW-0963">Cytoplasm</keyword>
<dbReference type="CDD" id="cd02503">
    <property type="entry name" value="MobA"/>
    <property type="match status" value="1"/>
</dbReference>
<comment type="subunit">
    <text evidence="8">Monomer.</text>
</comment>
<organism evidence="10 11">
    <name type="scientific">Gilvimarinus algae</name>
    <dbReference type="NCBI Taxonomy" id="3058037"/>
    <lineage>
        <taxon>Bacteria</taxon>
        <taxon>Pseudomonadati</taxon>
        <taxon>Pseudomonadota</taxon>
        <taxon>Gammaproteobacteria</taxon>
        <taxon>Cellvibrionales</taxon>
        <taxon>Cellvibrionaceae</taxon>
        <taxon>Gilvimarinus</taxon>
    </lineage>
</organism>
<keyword evidence="3 8" id="KW-0479">Metal-binding</keyword>
<comment type="function">
    <text evidence="8">Transfers a GMP moiety from GTP to Mo-molybdopterin (Mo-MPT) cofactor (Moco or molybdenum cofactor) to form Mo-molybdopterin guanine dinucleotide (Mo-MGD) cofactor.</text>
</comment>
<comment type="cofactor">
    <cofactor evidence="8">
        <name>Mg(2+)</name>
        <dbReference type="ChEBI" id="CHEBI:18420"/>
    </cofactor>
</comment>
<comment type="similarity">
    <text evidence="8">Belongs to the MobA family.</text>
</comment>
<feature type="domain" description="MobA-like NTP transferase" evidence="9">
    <location>
        <begin position="10"/>
        <end position="162"/>
    </location>
</feature>
<dbReference type="HAMAP" id="MF_00316">
    <property type="entry name" value="MobA"/>
    <property type="match status" value="1"/>
</dbReference>
<dbReference type="InterPro" id="IPR025877">
    <property type="entry name" value="MobA-like_NTP_Trfase"/>
</dbReference>
<accession>A0ABT8THF1</accession>
<sequence>MFDNSTKPTGVLLAGGLARRMGGGDKCLLPLGDKTLLSRSLGRAQTQVDQLLLSANGNALRFARTKLKVVPDVFSDFPGPMAGIHAAMSWMQRERPDCQWLASFACDTPFFPRDMVDQLAAAITEPDCKIAVARSGDKIQPVFALWHKNLIEEFAQTLEKGEIPWLQHWIVEHPHVVVDFASEPFDPFTNINAPQDLYAAQDLIARYGDL</sequence>
<keyword evidence="7 8" id="KW-0501">Molybdenum cofactor biosynthesis</keyword>
<keyword evidence="2 8" id="KW-0808">Transferase</keyword>
<dbReference type="RefSeq" id="WP_302713487.1">
    <property type="nucleotide sequence ID" value="NZ_JAULRT010000059.1"/>
</dbReference>
<gene>
    <name evidence="8 10" type="primary">mobA</name>
    <name evidence="10" type="ORF">QWI16_12185</name>
</gene>
<keyword evidence="5 8" id="KW-0460">Magnesium</keyword>
<evidence type="ECO:0000256" key="2">
    <source>
        <dbReference type="ARBA" id="ARBA00022679"/>
    </source>
</evidence>
<comment type="caution">
    <text evidence="10">The sequence shown here is derived from an EMBL/GenBank/DDBJ whole genome shotgun (WGS) entry which is preliminary data.</text>
</comment>
<proteinExistence type="inferred from homology"/>
<evidence type="ECO:0000313" key="10">
    <source>
        <dbReference type="EMBL" id="MDO3382929.1"/>
    </source>
</evidence>
<keyword evidence="4 8" id="KW-0547">Nucleotide-binding</keyword>
<feature type="binding site" evidence="8">
    <location>
        <position position="72"/>
    </location>
    <ligand>
        <name>GTP</name>
        <dbReference type="ChEBI" id="CHEBI:37565"/>
    </ligand>
</feature>
<dbReference type="PANTHER" id="PTHR19136">
    <property type="entry name" value="MOLYBDENUM COFACTOR GUANYLYLTRANSFERASE"/>
    <property type="match status" value="1"/>
</dbReference>
<evidence type="ECO:0000256" key="8">
    <source>
        <dbReference type="HAMAP-Rule" id="MF_00316"/>
    </source>
</evidence>
<dbReference type="Pfam" id="PF12804">
    <property type="entry name" value="NTP_transf_3"/>
    <property type="match status" value="1"/>
</dbReference>
<evidence type="ECO:0000256" key="4">
    <source>
        <dbReference type="ARBA" id="ARBA00022741"/>
    </source>
</evidence>